<feature type="region of interest" description="Disordered" evidence="1">
    <location>
        <begin position="181"/>
        <end position="229"/>
    </location>
</feature>
<evidence type="ECO:0000256" key="1">
    <source>
        <dbReference type="SAM" id="MobiDB-lite"/>
    </source>
</evidence>
<gene>
    <name evidence="2" type="ORF">CABS02_10710</name>
</gene>
<dbReference type="EMBL" id="SDAQ01000083">
    <property type="protein sequence ID" value="KAI3541536.1"/>
    <property type="molecule type" value="Genomic_DNA"/>
</dbReference>
<evidence type="ECO:0000313" key="2">
    <source>
        <dbReference type="EMBL" id="KAI3541536.1"/>
    </source>
</evidence>
<dbReference type="Proteomes" id="UP001056436">
    <property type="component" value="Unassembled WGS sequence"/>
</dbReference>
<accession>A0A9P9X7W1</accession>
<protein>
    <submittedName>
        <fullName evidence="2">Uncharacterized protein</fullName>
    </submittedName>
</protein>
<proteinExistence type="predicted"/>
<dbReference type="AlphaFoldDB" id="A0A9P9X7W1"/>
<name>A0A9P9X7W1_9PEZI</name>
<feature type="region of interest" description="Disordered" evidence="1">
    <location>
        <begin position="1"/>
        <end position="79"/>
    </location>
</feature>
<sequence>MVKGERYGTGPESGAGPGRKWKEQEPSTDTTKLQQSEVQNSVVTEERAMGSFNGEMNSNLNFEGRRDGNESKNLSSGSHLRQAGQALTVVIALFCSKIGSGGRRKRRGKEGSTAPAAGGRGSLPSFPISKALSITITDMAFSIVDASCQPRALSNNPPTSLFPSPPLISHSPSSIATMMNPQCHGPPGPPAQHHHDTLLSTSSPIPYLGRSPGTQAAMRARSPTGFSSA</sequence>
<feature type="region of interest" description="Disordered" evidence="1">
    <location>
        <begin position="100"/>
        <end position="124"/>
    </location>
</feature>
<feature type="compositionally biased region" description="Polar residues" evidence="1">
    <location>
        <begin position="27"/>
        <end position="43"/>
    </location>
</feature>
<reference evidence="2" key="1">
    <citation type="submission" date="2019-01" db="EMBL/GenBank/DDBJ databases">
        <title>Colletotrichum abscissum LGMF1257.</title>
        <authorList>
            <person name="Baroncelli R."/>
        </authorList>
    </citation>
    <scope>NUCLEOTIDE SEQUENCE</scope>
    <source>
        <strain evidence="2">Ca142</strain>
    </source>
</reference>
<keyword evidence="3" id="KW-1185">Reference proteome</keyword>
<comment type="caution">
    <text evidence="2">The sequence shown here is derived from an EMBL/GenBank/DDBJ whole genome shotgun (WGS) entry which is preliminary data.</text>
</comment>
<evidence type="ECO:0000313" key="3">
    <source>
        <dbReference type="Proteomes" id="UP001056436"/>
    </source>
</evidence>
<organism evidence="2 3">
    <name type="scientific">Colletotrichum abscissum</name>
    <dbReference type="NCBI Taxonomy" id="1671311"/>
    <lineage>
        <taxon>Eukaryota</taxon>
        <taxon>Fungi</taxon>
        <taxon>Dikarya</taxon>
        <taxon>Ascomycota</taxon>
        <taxon>Pezizomycotina</taxon>
        <taxon>Sordariomycetes</taxon>
        <taxon>Hypocreomycetidae</taxon>
        <taxon>Glomerellales</taxon>
        <taxon>Glomerellaceae</taxon>
        <taxon>Colletotrichum</taxon>
        <taxon>Colletotrichum acutatum species complex</taxon>
    </lineage>
</organism>